<proteinExistence type="predicted"/>
<sequence>MKKYTLFLLLILGLYGMGKQELYAQQFVYKPVNPAFGGDTFNYQWLLSSANAQNQFDDSKQQSYKPATAIGSFTDNLNRQILNKISRDLFGDETGEKPMKPGVYSLGTMNITIAEYYGGLNINIIDINTGEQTVINIPNIS</sequence>
<dbReference type="AlphaFoldDB" id="C2G2I9"/>
<reference evidence="4 5" key="1">
    <citation type="submission" date="2009-01" db="EMBL/GenBank/DDBJ databases">
        <authorList>
            <person name="Qin X."/>
            <person name="Bachman B."/>
            <person name="Battles P."/>
            <person name="Bell A."/>
            <person name="Bess C."/>
            <person name="Bickham C."/>
            <person name="Chaboub L."/>
            <person name="Chen D."/>
            <person name="Coyle M."/>
            <person name="Deiros D.R."/>
            <person name="Dinh H."/>
            <person name="Forbes L."/>
            <person name="Fowler G."/>
            <person name="Francisco L."/>
            <person name="Fu Q."/>
            <person name="Gubbala S."/>
            <person name="Hale W."/>
            <person name="Han Y."/>
            <person name="Hemphill L."/>
            <person name="Highlander S.K."/>
            <person name="Hirani K."/>
            <person name="Hogues M."/>
            <person name="Jackson L."/>
            <person name="Jakkamsetti A."/>
            <person name="Javaid M."/>
            <person name="Jiang H."/>
            <person name="Korchina V."/>
            <person name="Kovar C."/>
            <person name="Lara F."/>
            <person name="Lee S."/>
            <person name="Mata R."/>
            <person name="Mathew T."/>
            <person name="Moen C."/>
            <person name="Morales K."/>
            <person name="Munidasa M."/>
            <person name="Nazareth L."/>
            <person name="Ngo R."/>
            <person name="Nguyen L."/>
            <person name="Okwuonu G."/>
            <person name="Ongeri F."/>
            <person name="Patil S."/>
            <person name="Petrosino J."/>
            <person name="Pham C."/>
            <person name="Pham P."/>
            <person name="Pu L.-L."/>
            <person name="Puazo M."/>
            <person name="Raj R."/>
            <person name="Reid J."/>
            <person name="Rouhana J."/>
            <person name="Saada N."/>
            <person name="Shang Y."/>
            <person name="Simmons D."/>
            <person name="Thornton R."/>
            <person name="Warren J."/>
            <person name="Weissenberger G."/>
            <person name="Zhang J."/>
            <person name="Zhang L."/>
            <person name="Zhou C."/>
            <person name="Zhu D."/>
            <person name="Muzny D."/>
            <person name="Worley K."/>
            <person name="Gibbs R."/>
        </authorList>
    </citation>
    <scope>NUCLEOTIDE SEQUENCE [LARGE SCALE GENOMIC DNA]</scope>
    <source>
        <strain evidence="4 5">ATCC 33300</strain>
    </source>
</reference>
<dbReference type="HOGENOM" id="CLU_136740_0_0_10"/>
<evidence type="ECO:0000256" key="1">
    <source>
        <dbReference type="ARBA" id="ARBA00003989"/>
    </source>
</evidence>
<gene>
    <name evidence="4" type="ORF">HMPREF0765_3795</name>
</gene>
<comment type="caution">
    <text evidence="4">The sequence shown here is derived from an EMBL/GenBank/DDBJ whole genome shotgun (WGS) entry which is preliminary data.</text>
</comment>
<accession>C2G2I9</accession>
<dbReference type="Proteomes" id="UP000006241">
    <property type="component" value="Unassembled WGS sequence"/>
</dbReference>
<protein>
    <recommendedName>
        <fullName evidence="2">Curli production assembly/transport component CsgF</fullName>
    </recommendedName>
</protein>
<dbReference type="RefSeq" id="WP_003002765.1">
    <property type="nucleotide sequence ID" value="NZ_GG668630.1"/>
</dbReference>
<dbReference type="EMBL" id="ACHB01000089">
    <property type="protein sequence ID" value="EEI90631.1"/>
    <property type="molecule type" value="Genomic_DNA"/>
</dbReference>
<evidence type="ECO:0000256" key="3">
    <source>
        <dbReference type="ARBA" id="ARBA00022729"/>
    </source>
</evidence>
<comment type="function">
    <text evidence="1">May be involved in the biogenesis of curli organelles.</text>
</comment>
<name>C2G2I9_SPHSI</name>
<evidence type="ECO:0000313" key="4">
    <source>
        <dbReference type="EMBL" id="EEI90631.1"/>
    </source>
</evidence>
<dbReference type="InterPro" id="IPR018893">
    <property type="entry name" value="T8SS_CsgF"/>
</dbReference>
<organism evidence="4 5">
    <name type="scientific">Sphingobacterium spiritivorum ATCC 33300</name>
    <dbReference type="NCBI Taxonomy" id="525372"/>
    <lineage>
        <taxon>Bacteria</taxon>
        <taxon>Pseudomonadati</taxon>
        <taxon>Bacteroidota</taxon>
        <taxon>Sphingobacteriia</taxon>
        <taxon>Sphingobacteriales</taxon>
        <taxon>Sphingobacteriaceae</taxon>
        <taxon>Sphingobacterium</taxon>
    </lineage>
</organism>
<dbReference type="Pfam" id="PF10614">
    <property type="entry name" value="CsgF"/>
    <property type="match status" value="1"/>
</dbReference>
<evidence type="ECO:0000313" key="5">
    <source>
        <dbReference type="Proteomes" id="UP000006241"/>
    </source>
</evidence>
<keyword evidence="3" id="KW-0732">Signal</keyword>
<evidence type="ECO:0000256" key="2">
    <source>
        <dbReference type="ARBA" id="ARBA00014031"/>
    </source>
</evidence>